<dbReference type="RefSeq" id="WP_111372018.1">
    <property type="nucleotide sequence ID" value="NZ_CP029480.1"/>
</dbReference>
<dbReference type="EMBL" id="CP029480">
    <property type="protein sequence ID" value="AWV98825.1"/>
    <property type="molecule type" value="Genomic_DNA"/>
</dbReference>
<accession>A0A2Z4GCR7</accession>
<sequence length="284" mass="33075">MSKNIKLALYTDFSEESRVTLNTVIFNTWGFHFDLDVLCILKDDNIQDALEKLEELKKELNFHLEDGHIIQTKVFLKDEEDLLINHINRESYFSLVVGVADSEINWKPGSTYHTLYTMVKTDLALVPITHPIKIENRGIVSLEFKNLEKLHALKKSLEFFKFYHAKIRLILLSDNLLSDNETETVMEFISNVLPELDIDLINVTKALCQESILMAVLESPIDYFLYFNDDHLENLVQNKLEAAIMPGIHKFSLIKMYVDEHILNDLKYGQVEMPKMRLKVLEEK</sequence>
<keyword evidence="3" id="KW-1185">Reference proteome</keyword>
<evidence type="ECO:0008006" key="4">
    <source>
        <dbReference type="Google" id="ProtNLM"/>
    </source>
</evidence>
<protein>
    <recommendedName>
        <fullName evidence="4">UspA domain-containing protein</fullName>
    </recommendedName>
</protein>
<dbReference type="OrthoDB" id="9788959at2"/>
<evidence type="ECO:0000313" key="3">
    <source>
        <dbReference type="Proteomes" id="UP000249873"/>
    </source>
</evidence>
<dbReference type="Proteomes" id="UP000249873">
    <property type="component" value="Chromosome"/>
</dbReference>
<reference evidence="2 3" key="1">
    <citation type="submission" date="2018-05" db="EMBL/GenBank/DDBJ databases">
        <title>Complete genome sequence of Arcticibacterium luteifluviistationis SM1504T, a cytophagaceae bacterium isolated from Arctic surface seawater.</title>
        <authorList>
            <person name="Li Y."/>
            <person name="Qin Q.-L."/>
        </authorList>
    </citation>
    <scope>NUCLEOTIDE SEQUENCE [LARGE SCALE GENOMIC DNA]</scope>
    <source>
        <strain evidence="2 3">SM1504</strain>
    </source>
</reference>
<keyword evidence="1" id="KW-0175">Coiled coil</keyword>
<organism evidence="2 3">
    <name type="scientific">Arcticibacterium luteifluviistationis</name>
    <dbReference type="NCBI Taxonomy" id="1784714"/>
    <lineage>
        <taxon>Bacteria</taxon>
        <taxon>Pseudomonadati</taxon>
        <taxon>Bacteroidota</taxon>
        <taxon>Cytophagia</taxon>
        <taxon>Cytophagales</taxon>
        <taxon>Leadbetterellaceae</taxon>
        <taxon>Arcticibacterium</taxon>
    </lineage>
</organism>
<proteinExistence type="predicted"/>
<dbReference type="AlphaFoldDB" id="A0A2Z4GCR7"/>
<feature type="coiled-coil region" evidence="1">
    <location>
        <begin position="39"/>
        <end position="66"/>
    </location>
</feature>
<evidence type="ECO:0000313" key="2">
    <source>
        <dbReference type="EMBL" id="AWV98825.1"/>
    </source>
</evidence>
<name>A0A2Z4GCR7_9BACT</name>
<gene>
    <name evidence="2" type="ORF">DJ013_11840</name>
</gene>
<dbReference type="KEGG" id="als:DJ013_11840"/>
<evidence type="ECO:0000256" key="1">
    <source>
        <dbReference type="SAM" id="Coils"/>
    </source>
</evidence>